<sequence length="241" mass="26146">MLRKVIAAGILLATAQVARADYQCSVKPQDDITVTAQQVAVSGSNGNLTITPQGEMTFNGKAVTPDQTLRQQAIAYQAAVRRDLPWIDQGARQRLETSRVALDKIIVEKLGSGSHVRTRLTTLDTQLKAQMNRIIEHRSDGLMFHHAAIDQVRAEGDKLVQSTMGGILQDSLNELGSSSGNGGNGSNPLQALMGNLGGLQQAVRSEVNKQEADFQQFGHEVCQKAGSLEKQRTAIYQQLDQ</sequence>
<dbReference type="Pfam" id="PF11101">
    <property type="entry name" value="DUF2884"/>
    <property type="match status" value="1"/>
</dbReference>
<dbReference type="AlphaFoldDB" id="A0A085J9J9"/>
<evidence type="ECO:0000313" key="3">
    <source>
        <dbReference type="Proteomes" id="UP000028602"/>
    </source>
</evidence>
<dbReference type="InterPro" id="IPR021307">
    <property type="entry name" value="DUF2884"/>
</dbReference>
<proteinExistence type="predicted"/>
<keyword evidence="1" id="KW-0732">Signal</keyword>
<dbReference type="Proteomes" id="UP000028602">
    <property type="component" value="Unassembled WGS sequence"/>
</dbReference>
<evidence type="ECO:0000313" key="2">
    <source>
        <dbReference type="EMBL" id="KFD17145.1"/>
    </source>
</evidence>
<organism evidence="2 3">
    <name type="scientific">Tatumella ptyseos ATCC 33301</name>
    <dbReference type="NCBI Taxonomy" id="1005995"/>
    <lineage>
        <taxon>Bacteria</taxon>
        <taxon>Pseudomonadati</taxon>
        <taxon>Pseudomonadota</taxon>
        <taxon>Gammaproteobacteria</taxon>
        <taxon>Enterobacterales</taxon>
        <taxon>Erwiniaceae</taxon>
        <taxon>Tatumella</taxon>
    </lineage>
</organism>
<feature type="chain" id="PRO_5001793354" evidence="1">
    <location>
        <begin position="21"/>
        <end position="241"/>
    </location>
</feature>
<dbReference type="NCBIfam" id="NF007913">
    <property type="entry name" value="PRK10626.1"/>
    <property type="match status" value="1"/>
</dbReference>
<accession>A0A085J9J9</accession>
<reference evidence="2 3" key="1">
    <citation type="submission" date="2014-05" db="EMBL/GenBank/DDBJ databases">
        <title>ATOL: Assembling a taxonomically balanced genome-scale reconstruction of the evolutionary history of the Enterobacteriaceae.</title>
        <authorList>
            <person name="Plunkett G.III."/>
            <person name="Neeno-Eckwall E.C."/>
            <person name="Glasner J.D."/>
            <person name="Perna N.T."/>
        </authorList>
    </citation>
    <scope>NUCLEOTIDE SEQUENCE [LARGE SCALE GENOMIC DNA]</scope>
    <source>
        <strain evidence="2 3">ATCC 33301</strain>
    </source>
</reference>
<name>A0A085J9J9_9GAMM</name>
<dbReference type="OrthoDB" id="7057921at2"/>
<dbReference type="RefSeq" id="WP_025902751.1">
    <property type="nucleotide sequence ID" value="NZ_ATMJ01000064.1"/>
</dbReference>
<comment type="caution">
    <text evidence="2">The sequence shown here is derived from an EMBL/GenBank/DDBJ whole genome shotgun (WGS) entry which is preliminary data.</text>
</comment>
<keyword evidence="3" id="KW-1185">Reference proteome</keyword>
<protein>
    <submittedName>
        <fullName evidence="2">YggN family protein</fullName>
    </submittedName>
</protein>
<feature type="signal peptide" evidence="1">
    <location>
        <begin position="1"/>
        <end position="20"/>
    </location>
</feature>
<dbReference type="EMBL" id="JMPR01000053">
    <property type="protein sequence ID" value="KFD17145.1"/>
    <property type="molecule type" value="Genomic_DNA"/>
</dbReference>
<gene>
    <name evidence="2" type="ORF">GTPT_3274</name>
</gene>
<evidence type="ECO:0000256" key="1">
    <source>
        <dbReference type="SAM" id="SignalP"/>
    </source>
</evidence>
<dbReference type="eggNOG" id="ENOG502Z7J1">
    <property type="taxonomic scope" value="Bacteria"/>
</dbReference>